<dbReference type="Gene3D" id="1.25.40.10">
    <property type="entry name" value="Tetratricopeptide repeat domain"/>
    <property type="match status" value="1"/>
</dbReference>
<name>A0A1M7QRI6_9BACI</name>
<dbReference type="EMBL" id="FRCZ01000008">
    <property type="protein sequence ID" value="SHN33953.1"/>
    <property type="molecule type" value="Genomic_DNA"/>
</dbReference>
<dbReference type="InterPro" id="IPR019734">
    <property type="entry name" value="TPR_rpt"/>
</dbReference>
<dbReference type="AlphaFoldDB" id="A0A1M7QRI6"/>
<dbReference type="Gene3D" id="1.10.10.10">
    <property type="entry name" value="Winged helix-like DNA-binding domain superfamily/Winged helix DNA-binding domain"/>
    <property type="match status" value="1"/>
</dbReference>
<keyword evidence="6" id="KW-1185">Reference proteome</keyword>
<dbReference type="PROSITE" id="PS50043">
    <property type="entry name" value="HTH_LUXR_2"/>
    <property type="match status" value="1"/>
</dbReference>
<dbReference type="InterPro" id="IPR059106">
    <property type="entry name" value="WHD_MalT"/>
</dbReference>
<dbReference type="PANTHER" id="PTHR44688:SF25">
    <property type="entry name" value="HTH LUXR-TYPE DOMAIN-CONTAINING PROTEIN"/>
    <property type="match status" value="1"/>
</dbReference>
<dbReference type="SUPFAM" id="SSF48452">
    <property type="entry name" value="TPR-like"/>
    <property type="match status" value="1"/>
</dbReference>
<reference evidence="5 6" key="1">
    <citation type="submission" date="2016-11" db="EMBL/GenBank/DDBJ databases">
        <authorList>
            <person name="Jaros S."/>
            <person name="Januszkiewicz K."/>
            <person name="Wedrychowicz H."/>
        </authorList>
    </citation>
    <scope>NUCLEOTIDE SEQUENCE [LARGE SCALE GENOMIC DNA]</scope>
    <source>
        <strain evidence="5 6">CGMCC 1.10681</strain>
    </source>
</reference>
<evidence type="ECO:0000256" key="3">
    <source>
        <dbReference type="ARBA" id="ARBA00023163"/>
    </source>
</evidence>
<organism evidence="5 6">
    <name type="scientific">Gracilibacillus kekensis</name>
    <dbReference type="NCBI Taxonomy" id="1027249"/>
    <lineage>
        <taxon>Bacteria</taxon>
        <taxon>Bacillati</taxon>
        <taxon>Bacillota</taxon>
        <taxon>Bacilli</taxon>
        <taxon>Bacillales</taxon>
        <taxon>Bacillaceae</taxon>
        <taxon>Gracilibacillus</taxon>
    </lineage>
</organism>
<evidence type="ECO:0000313" key="5">
    <source>
        <dbReference type="EMBL" id="SHN33953.1"/>
    </source>
</evidence>
<dbReference type="CDD" id="cd06170">
    <property type="entry name" value="LuxR_C_like"/>
    <property type="match status" value="1"/>
</dbReference>
<dbReference type="PROSITE" id="PS00622">
    <property type="entry name" value="HTH_LUXR_1"/>
    <property type="match status" value="1"/>
</dbReference>
<dbReference type="InterPro" id="IPR036388">
    <property type="entry name" value="WH-like_DNA-bd_sf"/>
</dbReference>
<dbReference type="OrthoDB" id="1137593at2"/>
<dbReference type="PANTHER" id="PTHR44688">
    <property type="entry name" value="DNA-BINDING TRANSCRIPTIONAL ACTIVATOR DEVR_DOSR"/>
    <property type="match status" value="1"/>
</dbReference>
<dbReference type="RefSeq" id="WP_073203093.1">
    <property type="nucleotide sequence ID" value="NZ_FRCZ01000008.1"/>
</dbReference>
<dbReference type="Pfam" id="PF00196">
    <property type="entry name" value="GerE"/>
    <property type="match status" value="1"/>
</dbReference>
<evidence type="ECO:0000259" key="4">
    <source>
        <dbReference type="PROSITE" id="PS50043"/>
    </source>
</evidence>
<proteinExistence type="predicted"/>
<dbReference type="GO" id="GO:0003677">
    <property type="term" value="F:DNA binding"/>
    <property type="evidence" value="ECO:0007669"/>
    <property type="project" value="UniProtKB-KW"/>
</dbReference>
<evidence type="ECO:0000256" key="2">
    <source>
        <dbReference type="ARBA" id="ARBA00023125"/>
    </source>
</evidence>
<dbReference type="SMART" id="SM00421">
    <property type="entry name" value="HTH_LUXR"/>
    <property type="match status" value="1"/>
</dbReference>
<accession>A0A1M7QRI6</accession>
<dbReference type="InterPro" id="IPR000792">
    <property type="entry name" value="Tscrpt_reg_LuxR_C"/>
</dbReference>
<evidence type="ECO:0000256" key="1">
    <source>
        <dbReference type="ARBA" id="ARBA00023015"/>
    </source>
</evidence>
<feature type="domain" description="HTH luxR-type" evidence="4">
    <location>
        <begin position="812"/>
        <end position="877"/>
    </location>
</feature>
<keyword evidence="2" id="KW-0238">DNA-binding</keyword>
<dbReference type="InterPro" id="IPR016032">
    <property type="entry name" value="Sig_transdc_resp-reg_C-effctor"/>
</dbReference>
<dbReference type="InterPro" id="IPR027417">
    <property type="entry name" value="P-loop_NTPase"/>
</dbReference>
<sequence>MSLPILSTKLHIPLAKSEMVPRTHLFRYLNESLDKKLTLVSAPAGYGKTTLVGEWIAQSEYKAAWISLDEYDNDPFRFLQYLMFSIRKFIQLNKKDIDTSLSYHQSMPIEYILTTLINDISACEEPFIFVLDDYHFIESKAVHDAVSFLINNQPSQMHLIILTRKDPPLPIAGLRAKDDVTEVRGNDLRFTVNEATFLFNHIMKFSLSRDEVDFLESLTEGWVVGLHLAAISMQGRSNKTQFISSFTGNHRYVLDYLMEEVLMQQPPEVQTFLLQTSILERFCSPLCDAVLQKGREGGNILALLERYNLFVIPLDNERRWYRYHHLFSDLLRQRLHHTYKEIDEEVYVLHNRASQWFEKNGYEIEAFKHATAAQNVERVTKLILGKEIPLHFRGGVREVLKWLKHQKQSTLDKQPSLWVTYASALLIVGQSNGVEQKLSAAEAALNSKDLDEPEGDIIGHIASIRATLAVTRNKPDTIIHQSLIALKHLHPHNLHVRSATTWSLGVAYQLKGKRRYAKHAYLEALSLSKKIDHKIITLMATLGIGQIEELDNQLNLAMQTYKQVVQIAGEPPLPAACDAHFGMARIYYQWNKIEESTVHSDQSIVLAREVENTDRLSECELFAVKLKLAKQELSEAEDLLMNVRHKVQERSYDHLLSEVTHLEFVLALYCGSFTNEMKLLQTEQFPVLEARSHIAKGNAKAALTLLDFLHEQAIENQWQDEILKLLILQALALQVEGNMEEALQKLKEVITLAERENFLRLFVDEGKSLYVLLTEAYARRIHPDYTKRLLSAMRKEQKLLDYSSLQNLSLKTDYFVDTLSNRELEVLYLIAEGLSNQEIGDRLFLALSTVKGYNRNIFEKLQVKRRTEAIARAREIGLI</sequence>
<dbReference type="Pfam" id="PF25873">
    <property type="entry name" value="WHD_MalT"/>
    <property type="match status" value="1"/>
</dbReference>
<evidence type="ECO:0000313" key="6">
    <source>
        <dbReference type="Proteomes" id="UP000184184"/>
    </source>
</evidence>
<dbReference type="STRING" id="1027249.SAMN05216179_3487"/>
<keyword evidence="1" id="KW-0805">Transcription regulation</keyword>
<protein>
    <submittedName>
        <fullName evidence="5">LuxR family transcriptional regulator, maltose regulon positive regulatory protein</fullName>
    </submittedName>
</protein>
<dbReference type="Gene3D" id="3.40.50.300">
    <property type="entry name" value="P-loop containing nucleotide triphosphate hydrolases"/>
    <property type="match status" value="1"/>
</dbReference>
<dbReference type="PRINTS" id="PR00038">
    <property type="entry name" value="HTHLUXR"/>
</dbReference>
<dbReference type="InterPro" id="IPR011990">
    <property type="entry name" value="TPR-like_helical_dom_sf"/>
</dbReference>
<keyword evidence="3" id="KW-0804">Transcription</keyword>
<gene>
    <name evidence="5" type="ORF">SAMN05216179_3487</name>
</gene>
<dbReference type="InterPro" id="IPR041617">
    <property type="entry name" value="TPR_MalT"/>
</dbReference>
<dbReference type="GO" id="GO:0006355">
    <property type="term" value="P:regulation of DNA-templated transcription"/>
    <property type="evidence" value="ECO:0007669"/>
    <property type="project" value="InterPro"/>
</dbReference>
<dbReference type="SUPFAM" id="SSF46894">
    <property type="entry name" value="C-terminal effector domain of the bipartite response regulators"/>
    <property type="match status" value="1"/>
</dbReference>
<dbReference type="SUPFAM" id="SSF52540">
    <property type="entry name" value="P-loop containing nucleoside triphosphate hydrolases"/>
    <property type="match status" value="1"/>
</dbReference>
<dbReference type="Proteomes" id="UP000184184">
    <property type="component" value="Unassembled WGS sequence"/>
</dbReference>
<dbReference type="SMART" id="SM00028">
    <property type="entry name" value="TPR"/>
    <property type="match status" value="4"/>
</dbReference>
<dbReference type="Pfam" id="PF17874">
    <property type="entry name" value="TPR_MalT"/>
    <property type="match status" value="1"/>
</dbReference>